<dbReference type="InterPro" id="IPR018307">
    <property type="entry name" value="ABL9/DENND6_dom"/>
</dbReference>
<dbReference type="OrthoDB" id="26278at2759"/>
<feature type="domain" description="UDENN" evidence="2">
    <location>
        <begin position="43"/>
        <end position="97"/>
    </location>
</feature>
<accession>A0A553MYJ8</accession>
<dbReference type="PROSITE" id="PS50211">
    <property type="entry name" value="DENN"/>
    <property type="match status" value="1"/>
</dbReference>
<dbReference type="Pfam" id="PF09794">
    <property type="entry name" value="Avl9"/>
    <property type="match status" value="1"/>
</dbReference>
<dbReference type="Proteomes" id="UP000316079">
    <property type="component" value="Unassembled WGS sequence"/>
</dbReference>
<dbReference type="PANTHER" id="PTHR31017:SF1">
    <property type="entry name" value="LATE SECRETORY PATHWAY PROTEIN AVL9 HOMOLOG"/>
    <property type="match status" value="1"/>
</dbReference>
<organism evidence="3 4">
    <name type="scientific">Danionella cerebrum</name>
    <dbReference type="NCBI Taxonomy" id="2873325"/>
    <lineage>
        <taxon>Eukaryota</taxon>
        <taxon>Metazoa</taxon>
        <taxon>Chordata</taxon>
        <taxon>Craniata</taxon>
        <taxon>Vertebrata</taxon>
        <taxon>Euteleostomi</taxon>
        <taxon>Actinopterygii</taxon>
        <taxon>Neopterygii</taxon>
        <taxon>Teleostei</taxon>
        <taxon>Ostariophysi</taxon>
        <taxon>Cypriniformes</taxon>
        <taxon>Danionidae</taxon>
        <taxon>Danioninae</taxon>
        <taxon>Danionella</taxon>
    </lineage>
</organism>
<sequence>MVMAASTFVCVGGGASRDSLTDKEGCGIAIELMESQIKEEPVLHIVVVGFHHKKGCQVEFSYPPIIPSAGHDSSALPEEWKYLPFLALPDGAHNHQE</sequence>
<name>A0A553MYJ8_9TELE</name>
<keyword evidence="4" id="KW-1185">Reference proteome</keyword>
<comment type="similarity">
    <text evidence="1">Belongs to the AVL9 family.</text>
</comment>
<gene>
    <name evidence="3" type="ORF">DNTS_028675</name>
</gene>
<proteinExistence type="inferred from homology"/>
<feature type="non-terminal residue" evidence="3">
    <location>
        <position position="97"/>
    </location>
</feature>
<evidence type="ECO:0000259" key="2">
    <source>
        <dbReference type="PROSITE" id="PS50211"/>
    </source>
</evidence>
<dbReference type="STRING" id="623744.A0A553MYJ8"/>
<protein>
    <recommendedName>
        <fullName evidence="2">UDENN domain-containing protein</fullName>
    </recommendedName>
</protein>
<evidence type="ECO:0000256" key="1">
    <source>
        <dbReference type="ARBA" id="ARBA00038178"/>
    </source>
</evidence>
<reference evidence="3 4" key="1">
    <citation type="journal article" date="2019" name="Sci. Data">
        <title>Hybrid genome assembly and annotation of Danionella translucida.</title>
        <authorList>
            <person name="Kadobianskyi M."/>
            <person name="Schulze L."/>
            <person name="Schuelke M."/>
            <person name="Judkewitz B."/>
        </authorList>
    </citation>
    <scope>NUCLEOTIDE SEQUENCE [LARGE SCALE GENOMIC DNA]</scope>
    <source>
        <strain evidence="3 4">Bolton</strain>
    </source>
</reference>
<dbReference type="InterPro" id="IPR037516">
    <property type="entry name" value="Tripartite_DENN"/>
</dbReference>
<dbReference type="AlphaFoldDB" id="A0A553MYJ8"/>
<dbReference type="PANTHER" id="PTHR31017">
    <property type="entry name" value="LATE SECRETORY PATHWAY PROTEIN AVL9-RELATED"/>
    <property type="match status" value="1"/>
</dbReference>
<evidence type="ECO:0000313" key="4">
    <source>
        <dbReference type="Proteomes" id="UP000316079"/>
    </source>
</evidence>
<dbReference type="EMBL" id="SRMA01027199">
    <property type="protein sequence ID" value="TRY58259.1"/>
    <property type="molecule type" value="Genomic_DNA"/>
</dbReference>
<dbReference type="InterPro" id="IPR051731">
    <property type="entry name" value="DENND11/AVL9_GEFs"/>
</dbReference>
<evidence type="ECO:0000313" key="3">
    <source>
        <dbReference type="EMBL" id="TRY58259.1"/>
    </source>
</evidence>
<dbReference type="GO" id="GO:0005737">
    <property type="term" value="C:cytoplasm"/>
    <property type="evidence" value="ECO:0007669"/>
    <property type="project" value="TreeGrafter"/>
</dbReference>
<comment type="caution">
    <text evidence="3">The sequence shown here is derived from an EMBL/GenBank/DDBJ whole genome shotgun (WGS) entry which is preliminary data.</text>
</comment>